<dbReference type="Proteomes" id="UP001185092">
    <property type="component" value="Unassembled WGS sequence"/>
</dbReference>
<comment type="caution">
    <text evidence="2">The sequence shown here is derived from an EMBL/GenBank/DDBJ whole genome shotgun (WGS) entry which is preliminary data.</text>
</comment>
<dbReference type="EMBL" id="JAVDQD010000014">
    <property type="protein sequence ID" value="MDR6241975.1"/>
    <property type="molecule type" value="Genomic_DNA"/>
</dbReference>
<dbReference type="PANTHER" id="PTHR13696">
    <property type="entry name" value="P-LOOP CONTAINING NUCLEOSIDE TRIPHOSPHATE HYDROLASE"/>
    <property type="match status" value="1"/>
</dbReference>
<sequence length="257" mass="27951">MGLISSSADVCRVICISNHKGGQAKSTSAHNIGAGLAKIGYKVLLLDMDPQGNLTEGLGIVSPIHQLVDALLDGCDLPIISIKENLYVSPSDLDLGDAELHLTNKIGGFATLKQILKEYKAEFDYVIIDCPPSISILTQNALIASDELIIPVHPDFYAVKGMNRIIDIVAQLKSVIGLELSLLGVFFANVDKRQIIQQEAMARVNSLNLPVFDTIIRSNVKVKEASALRTDIFNYDPKSFGAIDYMNLVKEISNVKT</sequence>
<evidence type="ECO:0000313" key="2">
    <source>
        <dbReference type="EMBL" id="MDR6241975.1"/>
    </source>
</evidence>
<proteinExistence type="predicted"/>
<evidence type="ECO:0000259" key="1">
    <source>
        <dbReference type="Pfam" id="PF13614"/>
    </source>
</evidence>
<dbReference type="PIRSF" id="PIRSF009320">
    <property type="entry name" value="Nuc_binding_HP_1000"/>
    <property type="match status" value="1"/>
</dbReference>
<name>A0AAE4BVD5_9BACT</name>
<feature type="domain" description="AAA" evidence="1">
    <location>
        <begin position="12"/>
        <end position="175"/>
    </location>
</feature>
<dbReference type="Gene3D" id="3.40.50.300">
    <property type="entry name" value="P-loop containing nucleotide triphosphate hydrolases"/>
    <property type="match status" value="1"/>
</dbReference>
<evidence type="ECO:0000313" key="3">
    <source>
        <dbReference type="Proteomes" id="UP001185092"/>
    </source>
</evidence>
<keyword evidence="3" id="KW-1185">Reference proteome</keyword>
<dbReference type="SUPFAM" id="SSF52540">
    <property type="entry name" value="P-loop containing nucleoside triphosphate hydrolases"/>
    <property type="match status" value="1"/>
</dbReference>
<dbReference type="InterPro" id="IPR025669">
    <property type="entry name" value="AAA_dom"/>
</dbReference>
<dbReference type="FunFam" id="3.40.50.300:FF:000285">
    <property type="entry name" value="Sporulation initiation inhibitor Soj"/>
    <property type="match status" value="1"/>
</dbReference>
<organism evidence="2 3">
    <name type="scientific">Aureibacter tunicatorum</name>
    <dbReference type="NCBI Taxonomy" id="866807"/>
    <lineage>
        <taxon>Bacteria</taxon>
        <taxon>Pseudomonadati</taxon>
        <taxon>Bacteroidota</taxon>
        <taxon>Cytophagia</taxon>
        <taxon>Cytophagales</taxon>
        <taxon>Persicobacteraceae</taxon>
        <taxon>Aureibacter</taxon>
    </lineage>
</organism>
<dbReference type="AlphaFoldDB" id="A0AAE4BVD5"/>
<dbReference type="InterPro" id="IPR050678">
    <property type="entry name" value="DNA_Partitioning_ATPase"/>
</dbReference>
<dbReference type="PANTHER" id="PTHR13696:SF99">
    <property type="entry name" value="COBYRINIC ACID AC-DIAMIDE SYNTHASE"/>
    <property type="match status" value="1"/>
</dbReference>
<reference evidence="2" key="1">
    <citation type="submission" date="2023-07" db="EMBL/GenBank/DDBJ databases">
        <title>Genomic Encyclopedia of Type Strains, Phase IV (KMG-IV): sequencing the most valuable type-strain genomes for metagenomic binning, comparative biology and taxonomic classification.</title>
        <authorList>
            <person name="Goeker M."/>
        </authorList>
    </citation>
    <scope>NUCLEOTIDE SEQUENCE</scope>
    <source>
        <strain evidence="2">DSM 26174</strain>
    </source>
</reference>
<accession>A0AAE4BVD5</accession>
<dbReference type="InterPro" id="IPR027417">
    <property type="entry name" value="P-loop_NTPase"/>
</dbReference>
<gene>
    <name evidence="2" type="ORF">HNQ88_005062</name>
</gene>
<dbReference type="CDD" id="cd02042">
    <property type="entry name" value="ParAB_family"/>
    <property type="match status" value="1"/>
</dbReference>
<dbReference type="Pfam" id="PF13614">
    <property type="entry name" value="AAA_31"/>
    <property type="match status" value="1"/>
</dbReference>
<dbReference type="RefSeq" id="WP_309943212.1">
    <property type="nucleotide sequence ID" value="NZ_AP025311.1"/>
</dbReference>
<protein>
    <submittedName>
        <fullName evidence="2">Chromosome partitioning protein</fullName>
    </submittedName>
</protein>